<comment type="caution">
    <text evidence="1">The sequence shown here is derived from an EMBL/GenBank/DDBJ whole genome shotgun (WGS) entry which is preliminary data.</text>
</comment>
<dbReference type="EMBL" id="VKKY01000003">
    <property type="protein sequence ID" value="KAA3436720.1"/>
    <property type="molecule type" value="Genomic_DNA"/>
</dbReference>
<protein>
    <submittedName>
        <fullName evidence="1">Uncharacterized protein</fullName>
    </submittedName>
</protein>
<gene>
    <name evidence="1" type="ORF">FOA19_20290</name>
</gene>
<dbReference type="AlphaFoldDB" id="A0A5B6TAW8"/>
<evidence type="ECO:0000313" key="1">
    <source>
        <dbReference type="EMBL" id="KAA3436720.1"/>
    </source>
</evidence>
<name>A0A5B6TAW8_9BACT</name>
<sequence>MEHLKEQYFNEKGLLVAKTQETTFDNERFSRIKNITVDMCDFIQHGFSENTERYTVIYFPKKHSKDLFARLVVEYFKNNNKVYRTCLSLNCTSTKILSLYQQNVKMINGTNSL</sequence>
<keyword evidence="2" id="KW-1185">Reference proteome</keyword>
<proteinExistence type="predicted"/>
<accession>A0A5B6TAW8</accession>
<organism evidence="1 2">
    <name type="scientific">Rufibacter hautae</name>
    <dbReference type="NCBI Taxonomy" id="2595005"/>
    <lineage>
        <taxon>Bacteria</taxon>
        <taxon>Pseudomonadati</taxon>
        <taxon>Bacteroidota</taxon>
        <taxon>Cytophagia</taxon>
        <taxon>Cytophagales</taxon>
        <taxon>Hymenobacteraceae</taxon>
        <taxon>Rufibacter</taxon>
    </lineage>
</organism>
<dbReference type="RefSeq" id="WP_149092659.1">
    <property type="nucleotide sequence ID" value="NZ_VKKY01000003.1"/>
</dbReference>
<evidence type="ECO:0000313" key="2">
    <source>
        <dbReference type="Proteomes" id="UP000324133"/>
    </source>
</evidence>
<reference evidence="1 2" key="1">
    <citation type="submission" date="2019-07" db="EMBL/GenBank/DDBJ databases">
        <title>Rufibacter sp. nov., isolated from lake sediment.</title>
        <authorList>
            <person name="Qu J.-H."/>
        </authorList>
    </citation>
    <scope>NUCLEOTIDE SEQUENCE [LARGE SCALE GENOMIC DNA]</scope>
    <source>
        <strain evidence="1 2">NBS58-1</strain>
    </source>
</reference>
<dbReference type="Proteomes" id="UP000324133">
    <property type="component" value="Unassembled WGS sequence"/>
</dbReference>